<dbReference type="InterPro" id="IPR044922">
    <property type="entry name" value="DUF2063_N_sf"/>
</dbReference>
<keyword evidence="3" id="KW-1185">Reference proteome</keyword>
<protein>
    <submittedName>
        <fullName evidence="2">DNA-binding protein</fullName>
    </submittedName>
</protein>
<evidence type="ECO:0000259" key="1">
    <source>
        <dbReference type="Pfam" id="PF09836"/>
    </source>
</evidence>
<proteinExistence type="predicted"/>
<dbReference type="InterPro" id="IPR018640">
    <property type="entry name" value="DUF2063"/>
</dbReference>
<feature type="domain" description="Putative DNA-binding" evidence="1">
    <location>
        <begin position="8"/>
        <end position="95"/>
    </location>
</feature>
<comment type="caution">
    <text evidence="2">The sequence shown here is derived from an EMBL/GenBank/DDBJ whole genome shotgun (WGS) entry which is preliminary data.</text>
</comment>
<dbReference type="EMBL" id="QEOB01000002">
    <property type="protein sequence ID" value="PVX86376.1"/>
    <property type="molecule type" value="Genomic_DNA"/>
</dbReference>
<dbReference type="Gene3D" id="1.10.150.690">
    <property type="entry name" value="DUF2063"/>
    <property type="match status" value="1"/>
</dbReference>
<organism evidence="2 3">
    <name type="scientific">Paraburkholderia unamae</name>
    <dbReference type="NCBI Taxonomy" id="219649"/>
    <lineage>
        <taxon>Bacteria</taxon>
        <taxon>Pseudomonadati</taxon>
        <taxon>Pseudomonadota</taxon>
        <taxon>Betaproteobacteria</taxon>
        <taxon>Burkholderiales</taxon>
        <taxon>Burkholderiaceae</taxon>
        <taxon>Paraburkholderia</taxon>
    </lineage>
</organism>
<dbReference type="RefSeq" id="WP_116609810.1">
    <property type="nucleotide sequence ID" value="NZ_CAJZAT010000057.1"/>
</dbReference>
<name>A0ABX5KTM4_9BURK</name>
<reference evidence="2 3" key="1">
    <citation type="submission" date="2018-05" db="EMBL/GenBank/DDBJ databases">
        <title>Genomic Encyclopedia of Type Strains, Phase IV (KMG-V): Genome sequencing to study the core and pangenomes of soil and plant-associated prokaryotes.</title>
        <authorList>
            <person name="Whitman W."/>
        </authorList>
    </citation>
    <scope>NUCLEOTIDE SEQUENCE [LARGE SCALE GENOMIC DNA]</scope>
    <source>
        <strain evidence="2 3">SCZa-39</strain>
    </source>
</reference>
<dbReference type="GO" id="GO:0003677">
    <property type="term" value="F:DNA binding"/>
    <property type="evidence" value="ECO:0007669"/>
    <property type="project" value="UniProtKB-KW"/>
</dbReference>
<dbReference type="Pfam" id="PF09836">
    <property type="entry name" value="DUF2063"/>
    <property type="match status" value="1"/>
</dbReference>
<gene>
    <name evidence="2" type="ORF">C7402_102212</name>
</gene>
<sequence>MTSSLARFQDAFVAALDGCAPLDARVAALAAQPGFAVYRNTVFKGCVDALAANFPAVARLVGKAWFDAAAMEYARHTPPEDARLVMYGATFPAFLADCEAARELTWLGGVARLDRLWCEAHTAADDVSLDASAFVSLAPEAFERLRVRTHASARWAWFDAQPVRTIWSANRAGDTMPDPLDWRGEGVLILRRFGGVTWASLGPGACAMLDACAAGATLGEASERALSAEPRADLGAWFADLVSHGALAPATPGEANRSQSK</sequence>
<accession>A0ABX5KTM4</accession>
<evidence type="ECO:0000313" key="2">
    <source>
        <dbReference type="EMBL" id="PVX86376.1"/>
    </source>
</evidence>
<evidence type="ECO:0000313" key="3">
    <source>
        <dbReference type="Proteomes" id="UP000245712"/>
    </source>
</evidence>
<keyword evidence="2" id="KW-0238">DNA-binding</keyword>
<dbReference type="Proteomes" id="UP000245712">
    <property type="component" value="Unassembled WGS sequence"/>
</dbReference>